<dbReference type="AlphaFoldDB" id="A0A4P6P7M2"/>
<keyword evidence="2" id="KW-1185">Reference proteome</keyword>
<gene>
    <name evidence="1" type="ORF">EMK97_06785</name>
</gene>
<organism evidence="1 2">
    <name type="scientific">Litorilituus sediminis</name>
    <dbReference type="NCBI Taxonomy" id="718192"/>
    <lineage>
        <taxon>Bacteria</taxon>
        <taxon>Pseudomonadati</taxon>
        <taxon>Pseudomonadota</taxon>
        <taxon>Gammaproteobacteria</taxon>
        <taxon>Alteromonadales</taxon>
        <taxon>Colwelliaceae</taxon>
        <taxon>Litorilituus</taxon>
    </lineage>
</organism>
<evidence type="ECO:0000313" key="2">
    <source>
        <dbReference type="Proteomes" id="UP000290244"/>
    </source>
</evidence>
<dbReference type="RefSeq" id="WP_130600626.1">
    <property type="nucleotide sequence ID" value="NZ_CP034759.1"/>
</dbReference>
<accession>A0A4P6P7M2</accession>
<sequence length="80" mass="8892">MFNRITPKTDSQLTQSDVANLVLAQAIENVSRLTGVSSDDALKLLATQISANQKKPQASPRSFQQPLLEQNEFQFIAELF</sequence>
<reference evidence="1 2" key="1">
    <citation type="submission" date="2018-12" db="EMBL/GenBank/DDBJ databases">
        <title>Complete genome of Litorilituus sediminis.</title>
        <authorList>
            <person name="Liu A."/>
            <person name="Rong J."/>
        </authorList>
    </citation>
    <scope>NUCLEOTIDE SEQUENCE [LARGE SCALE GENOMIC DNA]</scope>
    <source>
        <strain evidence="1 2">JCM 17549</strain>
    </source>
</reference>
<name>A0A4P6P7M2_9GAMM</name>
<dbReference type="KEGG" id="lsd:EMK97_06785"/>
<dbReference type="EMBL" id="CP034759">
    <property type="protein sequence ID" value="QBG35445.1"/>
    <property type="molecule type" value="Genomic_DNA"/>
</dbReference>
<protein>
    <submittedName>
        <fullName evidence="1">Uncharacterized protein</fullName>
    </submittedName>
</protein>
<dbReference type="OrthoDB" id="6228516at2"/>
<proteinExistence type="predicted"/>
<dbReference type="Proteomes" id="UP000290244">
    <property type="component" value="Chromosome"/>
</dbReference>
<evidence type="ECO:0000313" key="1">
    <source>
        <dbReference type="EMBL" id="QBG35445.1"/>
    </source>
</evidence>